<feature type="region of interest" description="Disordered" evidence="1">
    <location>
        <begin position="76"/>
        <end position="122"/>
    </location>
</feature>
<feature type="compositionally biased region" description="Basic and acidic residues" evidence="1">
    <location>
        <begin position="18"/>
        <end position="29"/>
    </location>
</feature>
<protein>
    <submittedName>
        <fullName evidence="2">Uncharacterized protein</fullName>
    </submittedName>
</protein>
<gene>
    <name evidence="2" type="ORF">EGYM00392_LOCUS45954</name>
</gene>
<sequence length="122" mass="13756">MLAHRQIGGKQRQVQSQFRKDIGDGKDGNRFGSSQRGDRQDKCRQSRVRGTCKYRETVVKEQGLFLQEDSYHVGTRTRGPMRLMRTKTGQGCADGSRTTPGGRRYPTDPTSPSLRPHATHPI</sequence>
<accession>A0A7S1J8A0</accession>
<name>A0A7S1J8A0_9EUGL</name>
<feature type="region of interest" description="Disordered" evidence="1">
    <location>
        <begin position="1"/>
        <end position="49"/>
    </location>
</feature>
<evidence type="ECO:0000313" key="2">
    <source>
        <dbReference type="EMBL" id="CAD9034801.1"/>
    </source>
</evidence>
<dbReference type="EMBL" id="HBGA01124501">
    <property type="protein sequence ID" value="CAD9034801.1"/>
    <property type="molecule type" value="Transcribed_RNA"/>
</dbReference>
<reference evidence="2" key="1">
    <citation type="submission" date="2021-01" db="EMBL/GenBank/DDBJ databases">
        <authorList>
            <person name="Corre E."/>
            <person name="Pelletier E."/>
            <person name="Niang G."/>
            <person name="Scheremetjew M."/>
            <person name="Finn R."/>
            <person name="Kale V."/>
            <person name="Holt S."/>
            <person name="Cochrane G."/>
            <person name="Meng A."/>
            <person name="Brown T."/>
            <person name="Cohen L."/>
        </authorList>
    </citation>
    <scope>NUCLEOTIDE SEQUENCE</scope>
    <source>
        <strain evidence="2">NIES-381</strain>
    </source>
</reference>
<proteinExistence type="predicted"/>
<dbReference type="AlphaFoldDB" id="A0A7S1J8A0"/>
<organism evidence="2">
    <name type="scientific">Eutreptiella gymnastica</name>
    <dbReference type="NCBI Taxonomy" id="73025"/>
    <lineage>
        <taxon>Eukaryota</taxon>
        <taxon>Discoba</taxon>
        <taxon>Euglenozoa</taxon>
        <taxon>Euglenida</taxon>
        <taxon>Spirocuta</taxon>
        <taxon>Euglenophyceae</taxon>
        <taxon>Eutreptiales</taxon>
        <taxon>Eutreptiaceae</taxon>
        <taxon>Eutreptiella</taxon>
    </lineage>
</organism>
<evidence type="ECO:0000256" key="1">
    <source>
        <dbReference type="SAM" id="MobiDB-lite"/>
    </source>
</evidence>